<evidence type="ECO:0000259" key="8">
    <source>
        <dbReference type="PROSITE" id="PS51202"/>
    </source>
</evidence>
<dbReference type="Proteomes" id="UP001529338">
    <property type="component" value="Unassembled WGS sequence"/>
</dbReference>
<evidence type="ECO:0000313" key="10">
    <source>
        <dbReference type="Proteomes" id="UP001529338"/>
    </source>
</evidence>
<dbReference type="EMBL" id="JAUCGQ010000001">
    <property type="protein sequence ID" value="MDM7854153.1"/>
    <property type="molecule type" value="Genomic_DNA"/>
</dbReference>
<sequence>MSDATLSLVVLAGTVALFVWNRLPVGLVAVLSALAVYATGLVDAPTAVGGFGDPVVVFIAALFVIAAGLERSGVTAWAGRTLVQHAGTTWGRLLVAIMALTALLAAVVTPNGGAAAMLPVVVLAARRARLRPSALLMPTAYAASAGALLALSGSPVNVIVSDALYAETGRRFGFFEFALVGVPLVLVTTAVAALVGRRLLPERQPHEEAADLSDHLETILEHYRLDEGFTRAAVRAASPLVGASVDGLALTEGIALVGVQRADGEPGAAGDRLAPGDVLVVTGSSSRVGRLVAEHGLDVVATPVTRATRESLLSREAGVGEVVVPPRSALVGQKVFPGQVRRNGLTVLAVHRLGHDLGAQPADVEQGDMLLLHGPWDAVAGLAQDDDVLVVDDPALVRQQNAPLGPAAWRALGVLVVTVALFASGVTAPAVAALVGAAGMVLLRVLSEREVYRAVSWQTVVLIGGLIPLSVAIQTSGAADELARHLVALVGDGGTRVLFAAIFGLTVVLGQFVSNAATVLVVTPIALAAAHDAGVGAAPMLMLVAVAGAASFLTPIATPANMIVMGPGGYRFGDYWRLGIVTTAVWFVVAIGLIPLVWST</sequence>
<organism evidence="9 10">
    <name type="scientific">Cellulomonas alba</name>
    <dbReference type="NCBI Taxonomy" id="3053467"/>
    <lineage>
        <taxon>Bacteria</taxon>
        <taxon>Bacillati</taxon>
        <taxon>Actinomycetota</taxon>
        <taxon>Actinomycetes</taxon>
        <taxon>Micrococcales</taxon>
        <taxon>Cellulomonadaceae</taxon>
        <taxon>Cellulomonas</taxon>
    </lineage>
</organism>
<accession>A0ABT7SD92</accession>
<protein>
    <submittedName>
        <fullName evidence="9">SLC13 family permease</fullName>
    </submittedName>
</protein>
<evidence type="ECO:0000256" key="4">
    <source>
        <dbReference type="ARBA" id="ARBA00022737"/>
    </source>
</evidence>
<evidence type="ECO:0000256" key="5">
    <source>
        <dbReference type="ARBA" id="ARBA00022989"/>
    </source>
</evidence>
<dbReference type="RefSeq" id="WP_289453771.1">
    <property type="nucleotide sequence ID" value="NZ_JAUCGQ010000001.1"/>
</dbReference>
<dbReference type="SUPFAM" id="SSF116726">
    <property type="entry name" value="TrkA C-terminal domain-like"/>
    <property type="match status" value="2"/>
</dbReference>
<name>A0ABT7SD92_9CELL</name>
<dbReference type="InterPro" id="IPR006037">
    <property type="entry name" value="RCK_C"/>
</dbReference>
<keyword evidence="5 7" id="KW-1133">Transmembrane helix</keyword>
<feature type="transmembrane region" description="Helical" evidence="7">
    <location>
        <begin position="51"/>
        <end position="69"/>
    </location>
</feature>
<feature type="transmembrane region" description="Helical" evidence="7">
    <location>
        <begin position="134"/>
        <end position="152"/>
    </location>
</feature>
<feature type="domain" description="RCK C-terminal" evidence="8">
    <location>
        <begin position="307"/>
        <end position="388"/>
    </location>
</feature>
<evidence type="ECO:0000256" key="6">
    <source>
        <dbReference type="ARBA" id="ARBA00023136"/>
    </source>
</evidence>
<dbReference type="InterPro" id="IPR036721">
    <property type="entry name" value="RCK_C_sf"/>
</dbReference>
<keyword evidence="10" id="KW-1185">Reference proteome</keyword>
<dbReference type="PANTHER" id="PTHR43652">
    <property type="entry name" value="BASIC AMINO ACID ANTIPORTER YFCC-RELATED"/>
    <property type="match status" value="1"/>
</dbReference>
<keyword evidence="3 7" id="KW-0812">Transmembrane</keyword>
<keyword evidence="6 7" id="KW-0472">Membrane</keyword>
<feature type="transmembrane region" description="Helical" evidence="7">
    <location>
        <begin position="459"/>
        <end position="477"/>
    </location>
</feature>
<dbReference type="PANTHER" id="PTHR43652:SF2">
    <property type="entry name" value="BASIC AMINO ACID ANTIPORTER YFCC-RELATED"/>
    <property type="match status" value="1"/>
</dbReference>
<dbReference type="PROSITE" id="PS51202">
    <property type="entry name" value="RCK_C"/>
    <property type="match status" value="2"/>
</dbReference>
<dbReference type="Pfam" id="PF02080">
    <property type="entry name" value="TrkA_C"/>
    <property type="match status" value="1"/>
</dbReference>
<evidence type="ECO:0000256" key="1">
    <source>
        <dbReference type="ARBA" id="ARBA00004141"/>
    </source>
</evidence>
<gene>
    <name evidence="9" type="ORF">QRT04_04340</name>
</gene>
<evidence type="ECO:0000256" key="7">
    <source>
        <dbReference type="SAM" id="Phobius"/>
    </source>
</evidence>
<feature type="domain" description="RCK C-terminal" evidence="8">
    <location>
        <begin position="217"/>
        <end position="297"/>
    </location>
</feature>
<evidence type="ECO:0000256" key="2">
    <source>
        <dbReference type="ARBA" id="ARBA00022448"/>
    </source>
</evidence>
<feature type="transmembrane region" description="Helical" evidence="7">
    <location>
        <begin position="534"/>
        <end position="556"/>
    </location>
</feature>
<feature type="transmembrane region" description="Helical" evidence="7">
    <location>
        <begin position="26"/>
        <end position="44"/>
    </location>
</feature>
<feature type="transmembrane region" description="Helical" evidence="7">
    <location>
        <begin position="576"/>
        <end position="598"/>
    </location>
</feature>
<dbReference type="Pfam" id="PF03600">
    <property type="entry name" value="CitMHS"/>
    <property type="match status" value="1"/>
</dbReference>
<dbReference type="InterPro" id="IPR004680">
    <property type="entry name" value="Cit_transptr-like_dom"/>
</dbReference>
<comment type="subcellular location">
    <subcellularLocation>
        <location evidence="1">Membrane</location>
        <topology evidence="1">Multi-pass membrane protein</topology>
    </subcellularLocation>
</comment>
<feature type="transmembrane region" description="Helical" evidence="7">
    <location>
        <begin position="172"/>
        <end position="195"/>
    </location>
</feature>
<reference evidence="9 10" key="1">
    <citation type="submission" date="2023-06" db="EMBL/GenBank/DDBJ databases">
        <title>Cellulomonas sp. MW4 Whole genome sequence.</title>
        <authorList>
            <person name="Park S."/>
        </authorList>
    </citation>
    <scope>NUCLEOTIDE SEQUENCE [LARGE SCALE GENOMIC DNA]</scope>
    <source>
        <strain evidence="9 10">MW4</strain>
    </source>
</reference>
<keyword evidence="4" id="KW-0677">Repeat</keyword>
<feature type="transmembrane region" description="Helical" evidence="7">
    <location>
        <begin position="89"/>
        <end position="122"/>
    </location>
</feature>
<comment type="caution">
    <text evidence="9">The sequence shown here is derived from an EMBL/GenBank/DDBJ whole genome shotgun (WGS) entry which is preliminary data.</text>
</comment>
<keyword evidence="2" id="KW-0813">Transport</keyword>
<dbReference type="Gene3D" id="3.30.70.1450">
    <property type="entry name" value="Regulator of K+ conductance, C-terminal domain"/>
    <property type="match status" value="2"/>
</dbReference>
<feature type="transmembrane region" description="Helical" evidence="7">
    <location>
        <begin position="497"/>
        <end position="522"/>
    </location>
</feature>
<proteinExistence type="predicted"/>
<evidence type="ECO:0000313" key="9">
    <source>
        <dbReference type="EMBL" id="MDM7854153.1"/>
    </source>
</evidence>
<dbReference type="InterPro" id="IPR051679">
    <property type="entry name" value="DASS-Related_Transporters"/>
</dbReference>
<evidence type="ECO:0000256" key="3">
    <source>
        <dbReference type="ARBA" id="ARBA00022692"/>
    </source>
</evidence>